<evidence type="ECO:0000256" key="4">
    <source>
        <dbReference type="ARBA" id="ARBA00022813"/>
    </source>
</evidence>
<proteinExistence type="inferred from homology"/>
<dbReference type="InterPro" id="IPR050077">
    <property type="entry name" value="LexA_repressor"/>
</dbReference>
<dbReference type="MEROPS" id="S24.003"/>
<name>A0A059ZM30_ACICK</name>
<evidence type="ECO:0000256" key="3">
    <source>
        <dbReference type="ARBA" id="ARBA00022801"/>
    </source>
</evidence>
<evidence type="ECO:0000256" key="1">
    <source>
        <dbReference type="ARBA" id="ARBA00007484"/>
    </source>
</evidence>
<dbReference type="Pfam" id="PF00717">
    <property type="entry name" value="Peptidase_S24"/>
    <property type="match status" value="1"/>
</dbReference>
<comment type="similarity">
    <text evidence="1 7">Belongs to the peptidase S24 family.</text>
</comment>
<reference evidence="9 10" key="1">
    <citation type="journal article" date="2009" name="J. Bacteriol.">
        <title>Draft genome sequence of the extremely acidophilic bacterium Acidithiobacillus caldus ATCC 51756 reveals metabolic versatility in the genus Acidithiobacillus.</title>
        <authorList>
            <person name="Valdes J."/>
            <person name="Quatrini R."/>
            <person name="Hallberg K."/>
            <person name="Dopson M."/>
            <person name="Valenzuela P.D."/>
            <person name="Holmes D.S."/>
        </authorList>
    </citation>
    <scope>NUCLEOTIDE SEQUENCE [LARGE SCALE GENOMIC DNA]</scope>
    <source>
        <strain evidence="10">ATCC 51756 / DSM 8584 / KU</strain>
    </source>
</reference>
<dbReference type="GO" id="GO:0006355">
    <property type="term" value="P:regulation of DNA-templated transcription"/>
    <property type="evidence" value="ECO:0007669"/>
    <property type="project" value="InterPro"/>
</dbReference>
<dbReference type="Proteomes" id="UP000005522">
    <property type="component" value="Chromosome"/>
</dbReference>
<keyword evidence="3 7" id="KW-0378">Hydrolase</keyword>
<dbReference type="GO" id="GO:0009432">
    <property type="term" value="P:SOS response"/>
    <property type="evidence" value="ECO:0007669"/>
    <property type="project" value="UniProtKB-KW"/>
</dbReference>
<organism evidence="9 10">
    <name type="scientific">Acidithiobacillus caldus (strain ATCC 51756 / DSM 8584 / KU)</name>
    <dbReference type="NCBI Taxonomy" id="637389"/>
    <lineage>
        <taxon>Bacteria</taxon>
        <taxon>Pseudomonadati</taxon>
        <taxon>Pseudomonadota</taxon>
        <taxon>Acidithiobacillia</taxon>
        <taxon>Acidithiobacillales</taxon>
        <taxon>Acidithiobacillaceae</taxon>
        <taxon>Acidithiobacillus</taxon>
    </lineage>
</organism>
<evidence type="ECO:0000259" key="8">
    <source>
        <dbReference type="Pfam" id="PF00717"/>
    </source>
</evidence>
<keyword evidence="5" id="KW-0234">DNA repair</keyword>
<dbReference type="Gene3D" id="2.10.109.10">
    <property type="entry name" value="Umud Fragment, subunit A"/>
    <property type="match status" value="1"/>
</dbReference>
<dbReference type="EMBL" id="CP005986">
    <property type="protein sequence ID" value="AIA54119.1"/>
    <property type="molecule type" value="Genomic_DNA"/>
</dbReference>
<evidence type="ECO:0000313" key="10">
    <source>
        <dbReference type="Proteomes" id="UP000005522"/>
    </source>
</evidence>
<evidence type="ECO:0000256" key="6">
    <source>
        <dbReference type="ARBA" id="ARBA00023236"/>
    </source>
</evidence>
<evidence type="ECO:0000313" key="9">
    <source>
        <dbReference type="EMBL" id="AIA54119.1"/>
    </source>
</evidence>
<protein>
    <submittedName>
        <fullName evidence="9">Error-prone repair protein UmuD</fullName>
    </submittedName>
</protein>
<accession>A0A059ZM30</accession>
<dbReference type="GO" id="GO:0003677">
    <property type="term" value="F:DNA binding"/>
    <property type="evidence" value="ECO:0007669"/>
    <property type="project" value="InterPro"/>
</dbReference>
<dbReference type="InterPro" id="IPR015927">
    <property type="entry name" value="Peptidase_S24_S26A/B/C"/>
</dbReference>
<sequence>MKLQSLSKEFAMLEQAILDKLARVGLTVYRPDPDAEHRPLPLYLSRIPAGFPSPADDHVERSLDLHRHLLAHPDASFFLRISGDSMLAYGIHDGDLLIVDRAVQAKEGMIVVAALDGELTVKRLGKHAGQPALLPGNDRYAPIPIREGQELVVWGVVIHVIHSFAP</sequence>
<dbReference type="CDD" id="cd06529">
    <property type="entry name" value="S24_LexA-like"/>
    <property type="match status" value="1"/>
</dbReference>
<dbReference type="GO" id="GO:0016787">
    <property type="term" value="F:hydrolase activity"/>
    <property type="evidence" value="ECO:0007669"/>
    <property type="project" value="UniProtKB-KW"/>
</dbReference>
<evidence type="ECO:0000256" key="5">
    <source>
        <dbReference type="ARBA" id="ARBA00023204"/>
    </source>
</evidence>
<feature type="domain" description="Peptidase S24/S26A/S26B/S26C" evidence="8">
    <location>
        <begin position="41"/>
        <end position="158"/>
    </location>
</feature>
<dbReference type="AlphaFoldDB" id="A0A059ZM30"/>
<keyword evidence="6" id="KW-0742">SOS response</keyword>
<dbReference type="KEGG" id="acz:Acaty_c0228"/>
<keyword evidence="4 7" id="KW-0068">Autocatalytic cleavage</keyword>
<evidence type="ECO:0000256" key="7">
    <source>
        <dbReference type="RuleBase" id="RU003991"/>
    </source>
</evidence>
<dbReference type="InterPro" id="IPR036286">
    <property type="entry name" value="LexA/Signal_pep-like_sf"/>
</dbReference>
<dbReference type="PRINTS" id="PR00726">
    <property type="entry name" value="LEXASERPTASE"/>
</dbReference>
<dbReference type="HOGENOM" id="CLU_066192_0_0_6"/>
<gene>
    <name evidence="9" type="ORF">Acaty_c0228</name>
</gene>
<dbReference type="PANTHER" id="PTHR33516:SF2">
    <property type="entry name" value="LEXA REPRESSOR-RELATED"/>
    <property type="match status" value="1"/>
</dbReference>
<dbReference type="PANTHER" id="PTHR33516">
    <property type="entry name" value="LEXA REPRESSOR"/>
    <property type="match status" value="1"/>
</dbReference>
<dbReference type="InterPro" id="IPR039418">
    <property type="entry name" value="LexA-like"/>
</dbReference>
<dbReference type="InterPro" id="IPR006197">
    <property type="entry name" value="Peptidase_S24_LexA"/>
</dbReference>
<dbReference type="SUPFAM" id="SSF51306">
    <property type="entry name" value="LexA/Signal peptidase"/>
    <property type="match status" value="1"/>
</dbReference>
<dbReference type="NCBIfam" id="NF007621">
    <property type="entry name" value="PRK10276.1"/>
    <property type="match status" value="1"/>
</dbReference>
<dbReference type="GO" id="GO:0006281">
    <property type="term" value="P:DNA repair"/>
    <property type="evidence" value="ECO:0007669"/>
    <property type="project" value="UniProtKB-KW"/>
</dbReference>
<keyword evidence="2" id="KW-0227">DNA damage</keyword>
<dbReference type="eggNOG" id="COG1974">
    <property type="taxonomic scope" value="Bacteria"/>
</dbReference>
<evidence type="ECO:0000256" key="2">
    <source>
        <dbReference type="ARBA" id="ARBA00022763"/>
    </source>
</evidence>